<protein>
    <recommendedName>
        <fullName evidence="4">T9SS type A sorting domain-containing protein</fullName>
    </recommendedName>
</protein>
<feature type="chain" id="PRO_5029812341" description="T9SS type A sorting domain-containing protein" evidence="1">
    <location>
        <begin position="25"/>
        <end position="132"/>
    </location>
</feature>
<accession>A0A7K1SGP8</accession>
<keyword evidence="3" id="KW-1185">Reference proteome</keyword>
<evidence type="ECO:0000313" key="3">
    <source>
        <dbReference type="Proteomes" id="UP000436006"/>
    </source>
</evidence>
<comment type="caution">
    <text evidence="2">The sequence shown here is derived from an EMBL/GenBank/DDBJ whole genome shotgun (WGS) entry which is preliminary data.</text>
</comment>
<feature type="signal peptide" evidence="1">
    <location>
        <begin position="1"/>
        <end position="24"/>
    </location>
</feature>
<name>A0A7K1SGP8_9BACT</name>
<gene>
    <name evidence="2" type="ORF">GO755_23315</name>
</gene>
<dbReference type="AlphaFoldDB" id="A0A7K1SGP8"/>
<proteinExistence type="predicted"/>
<dbReference type="RefSeq" id="WP_157587706.1">
    <property type="nucleotide sequence ID" value="NZ_WPIN01000009.1"/>
</dbReference>
<dbReference type="EMBL" id="WPIN01000009">
    <property type="protein sequence ID" value="MVM32990.1"/>
    <property type="molecule type" value="Genomic_DNA"/>
</dbReference>
<reference evidence="2 3" key="1">
    <citation type="submission" date="2019-12" db="EMBL/GenBank/DDBJ databases">
        <title>Spirosoma sp. HMF4905 genome sequencing and assembly.</title>
        <authorList>
            <person name="Kang H."/>
            <person name="Cha I."/>
            <person name="Kim H."/>
            <person name="Joh K."/>
        </authorList>
    </citation>
    <scope>NUCLEOTIDE SEQUENCE [LARGE SCALE GENOMIC DNA]</scope>
    <source>
        <strain evidence="2 3">HMF4905</strain>
    </source>
</reference>
<dbReference type="Proteomes" id="UP000436006">
    <property type="component" value="Unassembled WGS sequence"/>
</dbReference>
<sequence>MKTLIKSLAVALTLGIVTSAASFADTNPGTRPTAAAAYKTGIYSTPYGQLNIALDKEKGGAVDVRLKGADGNVLYTQHVGKNERNYRVRLNLSELADGVYQVEVSNGVETTTQSVTISTNQPSAPSRLISIN</sequence>
<organism evidence="2 3">
    <name type="scientific">Spirosoma arboris</name>
    <dbReference type="NCBI Taxonomy" id="2682092"/>
    <lineage>
        <taxon>Bacteria</taxon>
        <taxon>Pseudomonadati</taxon>
        <taxon>Bacteroidota</taxon>
        <taxon>Cytophagia</taxon>
        <taxon>Cytophagales</taxon>
        <taxon>Cytophagaceae</taxon>
        <taxon>Spirosoma</taxon>
    </lineage>
</organism>
<evidence type="ECO:0000256" key="1">
    <source>
        <dbReference type="SAM" id="SignalP"/>
    </source>
</evidence>
<evidence type="ECO:0000313" key="2">
    <source>
        <dbReference type="EMBL" id="MVM32990.1"/>
    </source>
</evidence>
<evidence type="ECO:0008006" key="4">
    <source>
        <dbReference type="Google" id="ProtNLM"/>
    </source>
</evidence>
<keyword evidence="1" id="KW-0732">Signal</keyword>